<evidence type="ECO:0000256" key="2">
    <source>
        <dbReference type="ARBA" id="ARBA00025779"/>
    </source>
</evidence>
<organism evidence="4 5">
    <name type="scientific">Panagrellus redivivus</name>
    <name type="common">Microworm</name>
    <dbReference type="NCBI Taxonomy" id="6233"/>
    <lineage>
        <taxon>Eukaryota</taxon>
        <taxon>Metazoa</taxon>
        <taxon>Ecdysozoa</taxon>
        <taxon>Nematoda</taxon>
        <taxon>Chromadorea</taxon>
        <taxon>Rhabditida</taxon>
        <taxon>Tylenchina</taxon>
        <taxon>Panagrolaimomorpha</taxon>
        <taxon>Panagrolaimoidea</taxon>
        <taxon>Panagrolaimidae</taxon>
        <taxon>Panagrellus</taxon>
    </lineage>
</organism>
<dbReference type="Pfam" id="PF14560">
    <property type="entry name" value="Ubiquitin_2"/>
    <property type="match status" value="1"/>
</dbReference>
<dbReference type="PANTHER" id="PTHR18916">
    <property type="entry name" value="DYNACTIN 1-RELATED MICROTUBULE-BINDING"/>
    <property type="match status" value="1"/>
</dbReference>
<dbReference type="Gene3D" id="3.10.20.90">
    <property type="entry name" value="Phosphatidylinositol 3-kinase Catalytic Subunit, Chain A, domain 1"/>
    <property type="match status" value="1"/>
</dbReference>
<dbReference type="WBParaSite" id="Pan_g9494.t1">
    <property type="protein sequence ID" value="Pan_g9494.t1"/>
    <property type="gene ID" value="Pan_g9494"/>
</dbReference>
<dbReference type="PROSITE" id="PS00845">
    <property type="entry name" value="CAP_GLY_1"/>
    <property type="match status" value="1"/>
</dbReference>
<dbReference type="SUPFAM" id="SSF54236">
    <property type="entry name" value="Ubiquitin-like"/>
    <property type="match status" value="1"/>
</dbReference>
<sequence length="215" mass="23807">MAAIPLTIKKGSDFIYEKKFVDSTELLEFKQKLELITGVLSPSMKLELYDSEEKSFIKALEDDVQSLAALGVKPNNVIRVIELGGGGIKFDEDVPKYVISEDKYAQRENTGRKFREQVASNLSTPSSTESIEPFIAVGNRVIVRVKDQPVKKGTIQFVGEADFKPGVTWVGVNYDEPVGKNDGSVLGQRYFTAEPLHGGFVRPSACFPNTEIEEL</sequence>
<accession>A0A7E4WAU3</accession>
<reference evidence="5" key="2">
    <citation type="submission" date="2020-10" db="UniProtKB">
        <authorList>
            <consortium name="WormBaseParasite"/>
        </authorList>
    </citation>
    <scope>IDENTIFICATION</scope>
</reference>
<dbReference type="InterPro" id="IPR029071">
    <property type="entry name" value="Ubiquitin-like_domsf"/>
</dbReference>
<protein>
    <submittedName>
        <fullName evidence="5">CAP-Gly domain-containing protein</fullName>
    </submittedName>
</protein>
<evidence type="ECO:0000313" key="5">
    <source>
        <dbReference type="WBParaSite" id="Pan_g9494.t1"/>
    </source>
</evidence>
<proteinExistence type="inferred from homology"/>
<dbReference type="InterPro" id="IPR036859">
    <property type="entry name" value="CAP-Gly_dom_sf"/>
</dbReference>
<evidence type="ECO:0000256" key="1">
    <source>
        <dbReference type="ARBA" id="ARBA00023186"/>
    </source>
</evidence>
<dbReference type="SMART" id="SM01052">
    <property type="entry name" value="CAP_GLY"/>
    <property type="match status" value="1"/>
</dbReference>
<evidence type="ECO:0000259" key="3">
    <source>
        <dbReference type="PROSITE" id="PS50245"/>
    </source>
</evidence>
<dbReference type="InterPro" id="IPR000626">
    <property type="entry name" value="Ubiquitin-like_dom"/>
</dbReference>
<evidence type="ECO:0000313" key="4">
    <source>
        <dbReference type="Proteomes" id="UP000492821"/>
    </source>
</evidence>
<dbReference type="Gene3D" id="2.30.30.190">
    <property type="entry name" value="CAP Gly-rich-like domain"/>
    <property type="match status" value="1"/>
</dbReference>
<reference evidence="4" key="1">
    <citation type="journal article" date="2013" name="Genetics">
        <title>The draft genome and transcriptome of Panagrellus redivivus are shaped by the harsh demands of a free-living lifestyle.</title>
        <authorList>
            <person name="Srinivasan J."/>
            <person name="Dillman A.R."/>
            <person name="Macchietto M.G."/>
            <person name="Heikkinen L."/>
            <person name="Lakso M."/>
            <person name="Fracchia K.M."/>
            <person name="Antoshechkin I."/>
            <person name="Mortazavi A."/>
            <person name="Wong G."/>
            <person name="Sternberg P.W."/>
        </authorList>
    </citation>
    <scope>NUCLEOTIDE SEQUENCE [LARGE SCALE GENOMIC DNA]</scope>
    <source>
        <strain evidence="4">MT8872</strain>
    </source>
</reference>
<feature type="domain" description="CAP-Gly" evidence="3">
    <location>
        <begin position="159"/>
        <end position="202"/>
    </location>
</feature>
<keyword evidence="4" id="KW-1185">Reference proteome</keyword>
<dbReference type="Pfam" id="PF01302">
    <property type="entry name" value="CAP_GLY"/>
    <property type="match status" value="1"/>
</dbReference>
<comment type="similarity">
    <text evidence="2">Belongs to the TBCB family.</text>
</comment>
<dbReference type="Proteomes" id="UP000492821">
    <property type="component" value="Unassembled WGS sequence"/>
</dbReference>
<name>A0A7E4WAU3_PANRE</name>
<dbReference type="AlphaFoldDB" id="A0A7E4WAU3"/>
<dbReference type="PROSITE" id="PS50245">
    <property type="entry name" value="CAP_GLY_2"/>
    <property type="match status" value="1"/>
</dbReference>
<keyword evidence="1" id="KW-0143">Chaperone</keyword>
<dbReference type="InterPro" id="IPR000938">
    <property type="entry name" value="CAP-Gly_domain"/>
</dbReference>
<dbReference type="SUPFAM" id="SSF74924">
    <property type="entry name" value="Cap-Gly domain"/>
    <property type="match status" value="1"/>
</dbReference>